<comment type="subcellular location">
    <subcellularLocation>
        <location evidence="1">Cytoplasm</location>
    </subcellularLocation>
</comment>
<dbReference type="PANTHER" id="PTHR22538">
    <property type="entry name" value="CILIA- AND FLAGELLA-ASSOCIATED PROTEIN 74"/>
    <property type="match status" value="1"/>
</dbReference>
<evidence type="ECO:0000313" key="7">
    <source>
        <dbReference type="EMBL" id="CAD8060545.1"/>
    </source>
</evidence>
<evidence type="ECO:0008006" key="9">
    <source>
        <dbReference type="Google" id="ProtNLM"/>
    </source>
</evidence>
<dbReference type="InterPro" id="IPR056310">
    <property type="entry name" value="Ig-CFAP74_4th"/>
</dbReference>
<evidence type="ECO:0000259" key="5">
    <source>
        <dbReference type="Pfam" id="PF24778"/>
    </source>
</evidence>
<keyword evidence="8" id="KW-1185">Reference proteome</keyword>
<feature type="region of interest" description="Disordered" evidence="3">
    <location>
        <begin position="627"/>
        <end position="676"/>
    </location>
</feature>
<accession>A0A8S1L2W0</accession>
<evidence type="ECO:0000313" key="8">
    <source>
        <dbReference type="Proteomes" id="UP000688137"/>
    </source>
</evidence>
<dbReference type="Pfam" id="PF24798">
    <property type="entry name" value="Ig-CFAP74_4th"/>
    <property type="match status" value="1"/>
</dbReference>
<dbReference type="InterPro" id="IPR031549">
    <property type="entry name" value="ASH"/>
</dbReference>
<dbReference type="EMBL" id="CAJJDM010000029">
    <property type="protein sequence ID" value="CAD8060545.1"/>
    <property type="molecule type" value="Genomic_DNA"/>
</dbReference>
<organism evidence="7 8">
    <name type="scientific">Paramecium primaurelia</name>
    <dbReference type="NCBI Taxonomy" id="5886"/>
    <lineage>
        <taxon>Eukaryota</taxon>
        <taxon>Sar</taxon>
        <taxon>Alveolata</taxon>
        <taxon>Ciliophora</taxon>
        <taxon>Intramacronucleata</taxon>
        <taxon>Oligohymenophorea</taxon>
        <taxon>Peniculida</taxon>
        <taxon>Parameciidae</taxon>
        <taxon>Paramecium</taxon>
    </lineage>
</organism>
<evidence type="ECO:0000256" key="3">
    <source>
        <dbReference type="SAM" id="MobiDB-lite"/>
    </source>
</evidence>
<dbReference type="Pfam" id="PF24778">
    <property type="entry name" value="Ig-CFAP74_3rd"/>
    <property type="match status" value="1"/>
</dbReference>
<feature type="domain" description="CFAP74 third Ig-like" evidence="5">
    <location>
        <begin position="294"/>
        <end position="404"/>
    </location>
</feature>
<keyword evidence="2" id="KW-0963">Cytoplasm</keyword>
<sequence>MSDQEEESPRQDEFGQRIIKLKELTPLEKEYFEKARQRHKENIYKDQIVQGRKFEGVAFISKPAEIIFKDFDVGKPHTIIMQLTNVSYTFNSFKILPLPEAVRDFFELIYTPPGRVSAGMSCPITVRFTPQLNDDIDVQLQCQAETGPFQIHILCTSKKAIAKVEQPVIDFGKVILGEDSTLILKIQNLGALDTDVIIRSAKGIDLQTIATESVSQKSNRDRPFDEEGILPYLKQLKFQRQHILQGYSMLKIPIQYIPAEVGPFSLPLTLYYENFLHSPPCQIEIRGYCTEVPIYVEKQIYNFQICLFNHIYREKIVFFNRSQNAMKIQIQTPKETKDFFEFNPKLGYIQGNSKFEIWVKFNAERQLQTICQRFFKDNVIDVPFKLIGADQKMPVPFNIVAQMTMATLQITPARLDFGKLFDGQGAKRAITFENLSDLPQELAIYPLPKEISITTDLVPLRLLPKQKFTTDIIYRTQKVIGISDRQDEGILKCKIVSGTISTKEIRIPYTCEISKCPLEFSGIKFDIPVQQIEEKYSTTIDIKNISQRDIIIEFFLPFYELCGLKMAPMVQQIQRDQLIQVHLEYDSFFKKLGAYTLQELKEKYENDPNNNFELRLKIRYEEEERKKREQEELKKEEEMATKGKGAKKEVKKDQKKPEKLTKAQQQQLEEEERRQAELEKLKQEEERLKREEFEKQFDSAKELRNLGGTLVEFNKPEDLNYSQHYSWLIPCYFKYTDMPDNAKQVIYLQISTVTVQKSLLLSKTIIDFGEVAVGIRQTKELTVFNQTPFKAELKMQMLPISCGFTILNALRTIEPSNKKSLIVQFQPTEDQPFEETLQLYCDHAAVSAKLKGIGVRPEVKVVPENGLISVGGVVLGEYTERTFKITNVSNFPIKFQLISKARGVQNSCGTEVFQFIPQEAIVNAQQEITCKVIFKPDRVSDKFYDLISVYVPNQKSEKRVFIWGYCYNRQAYVNVYQPYNLIPQINEINKKIEFPFDQLKLKDEEKVYTYLNNKIMLEFEKLKEEDNSRKIVIGSCKLLDPKMEKPVNYEVILSKDEKYFVCDNQKGAIQPGNEVVITFTFKPPQPDQFIASIEALKKIGQWKETKIELKISGGFLKPGVQDNLSYELILKAFINQI</sequence>
<dbReference type="PANTHER" id="PTHR22538:SF0">
    <property type="entry name" value="CILIA- AND FLAGELLA-ASSOCIATED PROTEIN 74"/>
    <property type="match status" value="1"/>
</dbReference>
<protein>
    <recommendedName>
        <fullName evidence="9">Abnormal spindle-like microcephaly-associated protein ASH domain-containing protein</fullName>
    </recommendedName>
</protein>
<gene>
    <name evidence="7" type="ORF">PPRIM_AZ9-3.1.T0300189</name>
</gene>
<feature type="domain" description="CFAP74 fourth Ig-like" evidence="6">
    <location>
        <begin position="411"/>
        <end position="479"/>
    </location>
</feature>
<dbReference type="Proteomes" id="UP000688137">
    <property type="component" value="Unassembled WGS sequence"/>
</dbReference>
<proteinExistence type="predicted"/>
<evidence type="ECO:0000259" key="6">
    <source>
        <dbReference type="Pfam" id="PF24798"/>
    </source>
</evidence>
<name>A0A8S1L2W0_PARPR</name>
<reference evidence="7" key="1">
    <citation type="submission" date="2021-01" db="EMBL/GenBank/DDBJ databases">
        <authorList>
            <consortium name="Genoscope - CEA"/>
            <person name="William W."/>
        </authorList>
    </citation>
    <scope>NUCLEOTIDE SEQUENCE</scope>
</reference>
<comment type="caution">
    <text evidence="7">The sequence shown here is derived from an EMBL/GenBank/DDBJ whole genome shotgun (WGS) entry which is preliminary data.</text>
</comment>
<dbReference type="InterPro" id="IPR056307">
    <property type="entry name" value="Ig-CFAP74_3rd"/>
</dbReference>
<dbReference type="AlphaFoldDB" id="A0A8S1L2W0"/>
<evidence type="ECO:0000256" key="2">
    <source>
        <dbReference type="ARBA" id="ARBA00022490"/>
    </source>
</evidence>
<feature type="domain" description="Abnormal spindle-like microcephaly-associated protein ASH" evidence="4">
    <location>
        <begin position="762"/>
        <end position="841"/>
    </location>
</feature>
<evidence type="ECO:0000256" key="1">
    <source>
        <dbReference type="ARBA" id="ARBA00004496"/>
    </source>
</evidence>
<dbReference type="GO" id="GO:0005737">
    <property type="term" value="C:cytoplasm"/>
    <property type="evidence" value="ECO:0007669"/>
    <property type="project" value="UniProtKB-SubCell"/>
</dbReference>
<dbReference type="OMA" id="ENTMWHI"/>
<dbReference type="Pfam" id="PF15780">
    <property type="entry name" value="ASH"/>
    <property type="match status" value="1"/>
</dbReference>
<evidence type="ECO:0000259" key="4">
    <source>
        <dbReference type="Pfam" id="PF15780"/>
    </source>
</evidence>
<dbReference type="Pfam" id="PF24771">
    <property type="entry name" value="Ig_CFAP74_1st"/>
    <property type="match status" value="1"/>
</dbReference>
<feature type="compositionally biased region" description="Basic and acidic residues" evidence="3">
    <location>
        <begin position="627"/>
        <end position="661"/>
    </location>
</feature>